<keyword evidence="10" id="KW-0460">Magnesium</keyword>
<dbReference type="PIRSF" id="PIRSF000977">
    <property type="entry name" value="Exodeoxyribonuclease_I"/>
    <property type="match status" value="1"/>
</dbReference>
<gene>
    <name evidence="17" type="ORF">METZ01_LOCUS40873</name>
</gene>
<dbReference type="InterPro" id="IPR038649">
    <property type="entry name" value="EXOI_SH3_sf"/>
</dbReference>
<dbReference type="InterPro" id="IPR034747">
    <property type="entry name" value="EXOI_SH3"/>
</dbReference>
<dbReference type="AlphaFoldDB" id="A0A381RAY4"/>
<dbReference type="GO" id="GO:0003677">
    <property type="term" value="F:DNA binding"/>
    <property type="evidence" value="ECO:0007669"/>
    <property type="project" value="UniProtKB-KW"/>
</dbReference>
<reference evidence="17" key="1">
    <citation type="submission" date="2018-05" db="EMBL/GenBank/DDBJ databases">
        <authorList>
            <person name="Lanie J.A."/>
            <person name="Ng W.-L."/>
            <person name="Kazmierczak K.M."/>
            <person name="Andrzejewski T.M."/>
            <person name="Davidsen T.M."/>
            <person name="Wayne K.J."/>
            <person name="Tettelin H."/>
            <person name="Glass J.I."/>
            <person name="Rusch D."/>
            <person name="Podicherti R."/>
            <person name="Tsui H.-C.T."/>
            <person name="Winkler M.E."/>
        </authorList>
    </citation>
    <scope>NUCLEOTIDE SEQUENCE</scope>
</reference>
<evidence type="ECO:0000256" key="6">
    <source>
        <dbReference type="ARBA" id="ARBA00022723"/>
    </source>
</evidence>
<evidence type="ECO:0000256" key="8">
    <source>
        <dbReference type="ARBA" id="ARBA00022801"/>
    </source>
</evidence>
<feature type="domain" description="ExoI SH3-like" evidence="15">
    <location>
        <begin position="197"/>
        <end position="351"/>
    </location>
</feature>
<dbReference type="Pfam" id="PF08411">
    <property type="entry name" value="ExoI_SH3"/>
    <property type="match status" value="1"/>
</dbReference>
<dbReference type="CDD" id="cd06138">
    <property type="entry name" value="ExoI_N"/>
    <property type="match status" value="1"/>
</dbReference>
<dbReference type="InterPro" id="IPR013520">
    <property type="entry name" value="Ribonucl_H"/>
</dbReference>
<keyword evidence="7" id="KW-0227">DNA damage</keyword>
<feature type="domain" description="ExoI C-terminal" evidence="16">
    <location>
        <begin position="354"/>
        <end position="470"/>
    </location>
</feature>
<dbReference type="GO" id="GO:0046872">
    <property type="term" value="F:metal ion binding"/>
    <property type="evidence" value="ECO:0007669"/>
    <property type="project" value="UniProtKB-KW"/>
</dbReference>
<name>A0A381RAY4_9ZZZZ</name>
<evidence type="ECO:0000259" key="15">
    <source>
        <dbReference type="PROSITE" id="PS51784"/>
    </source>
</evidence>
<comment type="catalytic activity">
    <reaction evidence="1">
        <text>Exonucleolytic cleavage in the 3'- to 5'-direction to yield nucleoside 5'-phosphates.</text>
        <dbReference type="EC" id="3.1.11.1"/>
    </reaction>
</comment>
<evidence type="ECO:0000256" key="5">
    <source>
        <dbReference type="ARBA" id="ARBA00022722"/>
    </source>
</evidence>
<keyword evidence="8" id="KW-0378">Hydrolase</keyword>
<dbReference type="PROSITE" id="PS51785">
    <property type="entry name" value="EXOI_C"/>
    <property type="match status" value="1"/>
</dbReference>
<dbReference type="SUPFAM" id="SSF53098">
    <property type="entry name" value="Ribonuclease H-like"/>
    <property type="match status" value="1"/>
</dbReference>
<organism evidence="17">
    <name type="scientific">marine metagenome</name>
    <dbReference type="NCBI Taxonomy" id="408172"/>
    <lineage>
        <taxon>unclassified sequences</taxon>
        <taxon>metagenomes</taxon>
        <taxon>ecological metagenomes</taxon>
    </lineage>
</organism>
<dbReference type="InterPro" id="IPR036397">
    <property type="entry name" value="RNaseH_sf"/>
</dbReference>
<sequence length="473" mass="54740">MNDPSIFWYDFETYGDDPRRDRASQFAGIRTDEALNIIGEPMVLYCKPSDDFLPSPIACQITGITPQHAQTHGVNEAEFIKSINDELSAPQTCVAGYNNIRFDDELTRQLLYRNFFDPYEREWKNGNSRWDIIDMVRLCAATRPEGVVWPKNEDGTNSFKLGKVTEANGIAHKGAHDALVDVLATIEVARLIRKHQPKLFDYIYQLRHKRRVQAEIDLDNHKPVLHISATYPSQLGCLALVMPLCIHPTNSNGIIVYDLRENPRDWMSLSADEIRARVYTPADQLPEGIKRIALNVIYINKCPIVTSSAVLDPVRADLYEVDFENCRKHWDLIQNSPNIGNKIQTVFQEGKFERETDPDYMIYSEGFFSDNDRSLMQTVRATSPNDLARIDLPFRDKRLHEMLFRYRARNYRGSLNQSELERWNRFRLKRVTNEYARQRYKSDMQLAMELEGENSSQVLSDLQNYVDSLTADI</sequence>
<dbReference type="Pfam" id="PF00929">
    <property type="entry name" value="RNase_T"/>
    <property type="match status" value="1"/>
</dbReference>
<protein>
    <recommendedName>
        <fullName evidence="4">Exodeoxyribonuclease I</fullName>
        <ecNumber evidence="3">3.1.11.1</ecNumber>
    </recommendedName>
    <alternativeName>
        <fullName evidence="13">DNA deoxyribophosphodiesterase</fullName>
    </alternativeName>
</protein>
<comment type="cofactor">
    <cofactor evidence="2">
        <name>Mg(2+)</name>
        <dbReference type="ChEBI" id="CHEBI:18420"/>
    </cofactor>
</comment>
<evidence type="ECO:0000256" key="3">
    <source>
        <dbReference type="ARBA" id="ARBA00012108"/>
    </source>
</evidence>
<evidence type="ECO:0000256" key="14">
    <source>
        <dbReference type="ARBA" id="ARBA00046792"/>
    </source>
</evidence>
<comment type="subunit">
    <text evidence="14">Monomer. Interacts with ssb (via C-terminus); this interaction stimulates the exonuclease activity by recruiting the enzyme to its substrate.</text>
</comment>
<evidence type="ECO:0000256" key="12">
    <source>
        <dbReference type="ARBA" id="ARBA00023204"/>
    </source>
</evidence>
<dbReference type="InterPro" id="IPR013620">
    <property type="entry name" value="Exonuc_1_SH3"/>
</dbReference>
<dbReference type="NCBIfam" id="NF008746">
    <property type="entry name" value="PRK11779.1"/>
    <property type="match status" value="1"/>
</dbReference>
<keyword evidence="9" id="KW-0269">Exonuclease</keyword>
<evidence type="ECO:0000256" key="9">
    <source>
        <dbReference type="ARBA" id="ARBA00022839"/>
    </source>
</evidence>
<proteinExistence type="predicted"/>
<dbReference type="FunFam" id="3.30.420.10:FF:000033">
    <property type="entry name" value="Exodeoxyribonuclease I"/>
    <property type="match status" value="1"/>
</dbReference>
<dbReference type="Pfam" id="PF26016">
    <property type="entry name" value="ExoI_C"/>
    <property type="match status" value="1"/>
</dbReference>
<dbReference type="GO" id="GO:0006281">
    <property type="term" value="P:DNA repair"/>
    <property type="evidence" value="ECO:0007669"/>
    <property type="project" value="UniProtKB-KW"/>
</dbReference>
<dbReference type="SMART" id="SM00479">
    <property type="entry name" value="EXOIII"/>
    <property type="match status" value="1"/>
</dbReference>
<evidence type="ECO:0000256" key="1">
    <source>
        <dbReference type="ARBA" id="ARBA00000563"/>
    </source>
</evidence>
<keyword evidence="6" id="KW-0479">Metal-binding</keyword>
<dbReference type="FunFam" id="1.20.1280.70:FF:000001">
    <property type="entry name" value="Exodeoxyribonuclease I"/>
    <property type="match status" value="1"/>
</dbReference>
<evidence type="ECO:0000256" key="10">
    <source>
        <dbReference type="ARBA" id="ARBA00022842"/>
    </source>
</evidence>
<evidence type="ECO:0000256" key="2">
    <source>
        <dbReference type="ARBA" id="ARBA00001946"/>
    </source>
</evidence>
<dbReference type="InterPro" id="IPR058561">
    <property type="entry name" value="Exonuc_1_C"/>
</dbReference>
<evidence type="ECO:0000256" key="4">
    <source>
        <dbReference type="ARBA" id="ARBA00019900"/>
    </source>
</evidence>
<dbReference type="InterPro" id="IPR012337">
    <property type="entry name" value="RNaseH-like_sf"/>
</dbReference>
<dbReference type="EMBL" id="UINC01001749">
    <property type="protein sequence ID" value="SUZ88019.1"/>
    <property type="molecule type" value="Genomic_DNA"/>
</dbReference>
<evidence type="ECO:0000313" key="17">
    <source>
        <dbReference type="EMBL" id="SUZ88019.1"/>
    </source>
</evidence>
<dbReference type="PROSITE" id="PS51784">
    <property type="entry name" value="EXOI_SH3"/>
    <property type="match status" value="1"/>
</dbReference>
<dbReference type="Gene3D" id="3.30.1520.20">
    <property type="entry name" value="Exonuclease ExoI, domain 2"/>
    <property type="match status" value="1"/>
</dbReference>
<keyword evidence="11" id="KW-0238">DNA-binding</keyword>
<dbReference type="EC" id="3.1.11.1" evidence="3"/>
<dbReference type="Gene3D" id="1.20.1280.70">
    <property type="entry name" value="Exonuclease ExoI, domain 3"/>
    <property type="match status" value="1"/>
</dbReference>
<evidence type="ECO:0000256" key="11">
    <source>
        <dbReference type="ARBA" id="ARBA00023125"/>
    </source>
</evidence>
<keyword evidence="12" id="KW-0234">DNA repair</keyword>
<keyword evidence="5" id="KW-0540">Nuclease</keyword>
<evidence type="ECO:0000256" key="7">
    <source>
        <dbReference type="ARBA" id="ARBA00022763"/>
    </source>
</evidence>
<dbReference type="GO" id="GO:0008310">
    <property type="term" value="F:single-stranded DNA 3'-5' DNA exonuclease activity"/>
    <property type="evidence" value="ECO:0007669"/>
    <property type="project" value="UniProtKB-EC"/>
</dbReference>
<evidence type="ECO:0000256" key="13">
    <source>
        <dbReference type="ARBA" id="ARBA00031220"/>
    </source>
</evidence>
<dbReference type="Gene3D" id="3.30.420.10">
    <property type="entry name" value="Ribonuclease H-like superfamily/Ribonuclease H"/>
    <property type="match status" value="1"/>
</dbReference>
<evidence type="ECO:0000259" key="16">
    <source>
        <dbReference type="PROSITE" id="PS51785"/>
    </source>
</evidence>
<dbReference type="InterPro" id="IPR023607">
    <property type="entry name" value="Exodeoxyribonuclease_I"/>
</dbReference>
<accession>A0A381RAY4</accession>